<dbReference type="eggNOG" id="COG3221">
    <property type="taxonomic scope" value="Bacteria"/>
</dbReference>
<dbReference type="EMBL" id="JH600070">
    <property type="protein sequence ID" value="EIJ42325.1"/>
    <property type="molecule type" value="Genomic_DNA"/>
</dbReference>
<dbReference type="InterPro" id="IPR003594">
    <property type="entry name" value="HATPase_dom"/>
</dbReference>
<evidence type="ECO:0000256" key="8">
    <source>
        <dbReference type="ARBA" id="ARBA00022840"/>
    </source>
</evidence>
<sequence>MRAVLIGLSAFFLWYFGNTPVVKADNEALVNSTVLSEISPRTSLQIGIVATHGKKIAETQWQATITYLNQNLREYRFNLLPLMPDEVNGAVMSGQVDFIIADPATYVALEVSFNARSIATLKYLQQGKAYHRFGAVIFRRLDRIDLKELQDLQGKTFAIKQEDNFSWDIVRWEMGQYGLLAGHLKSVSSMDSDESVVHAVLNGAVDAGAVSTYTLEHMADTQRIDLKNVVLLAQQPSFPNFPFLRSTQLYPNWTFATFEHIPIEIGEKVAFALLLVRPDSPAAKAGLYYGWTIPSSYQPVHTVLQQLRLPPYQQYGEISFAELLQHYWFWLLVLVGGLGLAIYASIYFKSLYQRLSIMQHELKKELNERRRTEIAWLEAKEQAEAANQAKSQFLANMSHELRTPMNAIIGYSEILQEELEEINEVSLLPDLKKIHSAAKHLLALINDILDLSKIEAGKMDLYLEHFSVESLIHEILATVQPLINKNNNKLEVHTVKYLGTMYADVTKVRQNLFNLLSNACKFTENGVVALYVTRETVGLTDWMVFRICDSGIGMTDEQMKKLFSAFTQADASTTRKYGGTGLGLAITKRFCEMMGGEVQVESRVGYGSTFILKLPAIVSEKNTNLVENMALNVQT</sequence>
<dbReference type="STRING" id="395493.BegalDRAFT_1433"/>
<evidence type="ECO:0000256" key="6">
    <source>
        <dbReference type="ARBA" id="ARBA00022741"/>
    </source>
</evidence>
<dbReference type="Pfam" id="PF00512">
    <property type="entry name" value="HisKA"/>
    <property type="match status" value="1"/>
</dbReference>
<dbReference type="FunFam" id="1.10.287.130:FF:000038">
    <property type="entry name" value="Sensory transduction histidine kinase"/>
    <property type="match status" value="1"/>
</dbReference>
<dbReference type="CDD" id="cd00082">
    <property type="entry name" value="HisKA"/>
    <property type="match status" value="1"/>
</dbReference>
<dbReference type="PROSITE" id="PS50109">
    <property type="entry name" value="HIS_KIN"/>
    <property type="match status" value="1"/>
</dbReference>
<dbReference type="InterPro" id="IPR005467">
    <property type="entry name" value="His_kinase_dom"/>
</dbReference>
<dbReference type="Pfam" id="PF12974">
    <property type="entry name" value="Phosphonate-bd"/>
    <property type="match status" value="1"/>
</dbReference>
<evidence type="ECO:0000256" key="9">
    <source>
        <dbReference type="ARBA" id="ARBA00023012"/>
    </source>
</evidence>
<dbReference type="PRINTS" id="PR00344">
    <property type="entry name" value="BCTRLSENSOR"/>
</dbReference>
<evidence type="ECO:0000256" key="7">
    <source>
        <dbReference type="ARBA" id="ARBA00022777"/>
    </source>
</evidence>
<evidence type="ECO:0000256" key="3">
    <source>
        <dbReference type="ARBA" id="ARBA00012438"/>
    </source>
</evidence>
<dbReference type="GO" id="GO:0005886">
    <property type="term" value="C:plasma membrane"/>
    <property type="evidence" value="ECO:0007669"/>
    <property type="project" value="TreeGrafter"/>
</dbReference>
<dbReference type="SMART" id="SM00388">
    <property type="entry name" value="HisKA"/>
    <property type="match status" value="1"/>
</dbReference>
<dbReference type="PANTHER" id="PTHR43047:SF72">
    <property type="entry name" value="OSMOSENSING HISTIDINE PROTEIN KINASE SLN1"/>
    <property type="match status" value="1"/>
</dbReference>
<keyword evidence="7 14" id="KW-0418">Kinase</keyword>
<dbReference type="InterPro" id="IPR036890">
    <property type="entry name" value="HATPase_C_sf"/>
</dbReference>
<dbReference type="EC" id="2.7.13.3" evidence="3"/>
<evidence type="ECO:0000256" key="1">
    <source>
        <dbReference type="ARBA" id="ARBA00000085"/>
    </source>
</evidence>
<dbReference type="GO" id="GO:0000155">
    <property type="term" value="F:phosphorelay sensor kinase activity"/>
    <property type="evidence" value="ECO:0007669"/>
    <property type="project" value="InterPro"/>
</dbReference>
<evidence type="ECO:0000259" key="13">
    <source>
        <dbReference type="PROSITE" id="PS50109"/>
    </source>
</evidence>
<evidence type="ECO:0000256" key="11">
    <source>
        <dbReference type="ARBA" id="ARBA00023306"/>
    </source>
</evidence>
<comment type="subcellular location">
    <subcellularLocation>
        <location evidence="2">Membrane</location>
    </subcellularLocation>
</comment>
<comment type="catalytic activity">
    <reaction evidence="1">
        <text>ATP + protein L-histidine = ADP + protein N-phospho-L-histidine.</text>
        <dbReference type="EC" id="2.7.13.3"/>
    </reaction>
</comment>
<dbReference type="InterPro" id="IPR004358">
    <property type="entry name" value="Sig_transdc_His_kin-like_C"/>
</dbReference>
<dbReference type="AlphaFoldDB" id="I3CFD2"/>
<keyword evidence="5" id="KW-0808">Transferase</keyword>
<keyword evidence="12" id="KW-0812">Transmembrane</keyword>
<dbReference type="Proteomes" id="UP000005744">
    <property type="component" value="Unassembled WGS sequence"/>
</dbReference>
<proteinExistence type="predicted"/>
<protein>
    <recommendedName>
        <fullName evidence="3">histidine kinase</fullName>
        <ecNumber evidence="3">2.7.13.3</ecNumber>
    </recommendedName>
</protein>
<evidence type="ECO:0000256" key="5">
    <source>
        <dbReference type="ARBA" id="ARBA00022679"/>
    </source>
</evidence>
<dbReference type="FunFam" id="3.30.565.10:FF:000010">
    <property type="entry name" value="Sensor histidine kinase RcsC"/>
    <property type="match status" value="1"/>
</dbReference>
<dbReference type="SUPFAM" id="SSF53850">
    <property type="entry name" value="Periplasmic binding protein-like II"/>
    <property type="match status" value="1"/>
</dbReference>
<keyword evidence="15" id="KW-1185">Reference proteome</keyword>
<keyword evidence="8" id="KW-0067">ATP-binding</keyword>
<evidence type="ECO:0000313" key="15">
    <source>
        <dbReference type="Proteomes" id="UP000005744"/>
    </source>
</evidence>
<dbReference type="InterPro" id="IPR036097">
    <property type="entry name" value="HisK_dim/P_sf"/>
</dbReference>
<evidence type="ECO:0000256" key="4">
    <source>
        <dbReference type="ARBA" id="ARBA00022553"/>
    </source>
</evidence>
<keyword evidence="9" id="KW-0902">Two-component regulatory system</keyword>
<dbReference type="SUPFAM" id="SSF47384">
    <property type="entry name" value="Homodimeric domain of signal transducing histidine kinase"/>
    <property type="match status" value="1"/>
</dbReference>
<name>I3CFD2_9GAMM</name>
<dbReference type="Gene3D" id="3.40.190.10">
    <property type="entry name" value="Periplasmic binding protein-like II"/>
    <property type="match status" value="2"/>
</dbReference>
<keyword evidence="12" id="KW-1133">Transmembrane helix</keyword>
<dbReference type="GO" id="GO:0009927">
    <property type="term" value="F:histidine phosphotransfer kinase activity"/>
    <property type="evidence" value="ECO:0007669"/>
    <property type="project" value="TreeGrafter"/>
</dbReference>
<evidence type="ECO:0000256" key="10">
    <source>
        <dbReference type="ARBA" id="ARBA00023136"/>
    </source>
</evidence>
<dbReference type="GO" id="GO:0005524">
    <property type="term" value="F:ATP binding"/>
    <property type="evidence" value="ECO:0007669"/>
    <property type="project" value="UniProtKB-KW"/>
</dbReference>
<dbReference type="CDD" id="cd16922">
    <property type="entry name" value="HATPase_EvgS-ArcB-TorS-like"/>
    <property type="match status" value="1"/>
</dbReference>
<dbReference type="HOGENOM" id="CLU_011260_4_0_6"/>
<dbReference type="Pfam" id="PF02518">
    <property type="entry name" value="HATPase_c"/>
    <property type="match status" value="1"/>
</dbReference>
<feature type="transmembrane region" description="Helical" evidence="12">
    <location>
        <begin position="327"/>
        <end position="348"/>
    </location>
</feature>
<evidence type="ECO:0000256" key="2">
    <source>
        <dbReference type="ARBA" id="ARBA00004370"/>
    </source>
</evidence>
<evidence type="ECO:0000256" key="12">
    <source>
        <dbReference type="SAM" id="Phobius"/>
    </source>
</evidence>
<dbReference type="SMART" id="SM00387">
    <property type="entry name" value="HATPase_c"/>
    <property type="match status" value="1"/>
</dbReference>
<reference evidence="14 15" key="1">
    <citation type="submission" date="2011-11" db="EMBL/GenBank/DDBJ databases">
        <title>Improved High-Quality Draft sequence of Beggiatoa alba B18lD.</title>
        <authorList>
            <consortium name="US DOE Joint Genome Institute"/>
            <person name="Lucas S."/>
            <person name="Han J."/>
            <person name="Lapidus A."/>
            <person name="Cheng J.-F."/>
            <person name="Goodwin L."/>
            <person name="Pitluck S."/>
            <person name="Peters L."/>
            <person name="Mikhailova N."/>
            <person name="Held B."/>
            <person name="Detter J.C."/>
            <person name="Han C."/>
            <person name="Tapia R."/>
            <person name="Land M."/>
            <person name="Hauser L."/>
            <person name="Kyrpides N."/>
            <person name="Ivanova N."/>
            <person name="Pagani I."/>
            <person name="Samuel K."/>
            <person name="Teske A."/>
            <person name="Mueller J."/>
            <person name="Woyke T."/>
        </authorList>
    </citation>
    <scope>NUCLEOTIDE SEQUENCE [LARGE SCALE GENOMIC DNA]</scope>
    <source>
        <strain evidence="14 15">B18LD</strain>
    </source>
</reference>
<dbReference type="RefSeq" id="WP_002685157.1">
    <property type="nucleotide sequence ID" value="NZ_JH600070.1"/>
</dbReference>
<organism evidence="14 15">
    <name type="scientific">Beggiatoa alba B18LD</name>
    <dbReference type="NCBI Taxonomy" id="395493"/>
    <lineage>
        <taxon>Bacteria</taxon>
        <taxon>Pseudomonadati</taxon>
        <taxon>Pseudomonadota</taxon>
        <taxon>Gammaproteobacteria</taxon>
        <taxon>Thiotrichales</taxon>
        <taxon>Thiotrichaceae</taxon>
        <taxon>Beggiatoa</taxon>
    </lineage>
</organism>
<evidence type="ECO:0000313" key="14">
    <source>
        <dbReference type="EMBL" id="EIJ42325.1"/>
    </source>
</evidence>
<dbReference type="OrthoDB" id="9810730at2"/>
<dbReference type="InterPro" id="IPR003661">
    <property type="entry name" value="HisK_dim/P_dom"/>
</dbReference>
<keyword evidence="11" id="KW-0131">Cell cycle</keyword>
<dbReference type="SUPFAM" id="SSF55874">
    <property type="entry name" value="ATPase domain of HSP90 chaperone/DNA topoisomerase II/histidine kinase"/>
    <property type="match status" value="1"/>
</dbReference>
<gene>
    <name evidence="14" type="ORF">BegalDRAFT_1433</name>
</gene>
<dbReference type="Gene3D" id="3.30.565.10">
    <property type="entry name" value="Histidine kinase-like ATPase, C-terminal domain"/>
    <property type="match status" value="1"/>
</dbReference>
<keyword evidence="10 12" id="KW-0472">Membrane</keyword>
<dbReference type="Gene3D" id="1.10.287.130">
    <property type="match status" value="1"/>
</dbReference>
<accession>I3CFD2</accession>
<dbReference type="PANTHER" id="PTHR43047">
    <property type="entry name" value="TWO-COMPONENT HISTIDINE PROTEIN KINASE"/>
    <property type="match status" value="1"/>
</dbReference>
<feature type="domain" description="Histidine kinase" evidence="13">
    <location>
        <begin position="396"/>
        <end position="618"/>
    </location>
</feature>
<dbReference type="eggNOG" id="COG5002">
    <property type="taxonomic scope" value="Bacteria"/>
</dbReference>
<keyword evidence="6" id="KW-0547">Nucleotide-binding</keyword>
<keyword evidence="4" id="KW-0597">Phosphoprotein</keyword>